<dbReference type="GO" id="GO:0003700">
    <property type="term" value="F:DNA-binding transcription factor activity"/>
    <property type="evidence" value="ECO:0007669"/>
    <property type="project" value="InterPro"/>
</dbReference>
<keyword evidence="9 11" id="KW-0675">Receptor</keyword>
<evidence type="ECO:0000256" key="10">
    <source>
        <dbReference type="ARBA" id="ARBA00023242"/>
    </source>
</evidence>
<name>A0AA39LWQ9_9BILA</name>
<gene>
    <name evidence="14" type="ORF">QR680_006049</name>
</gene>
<dbReference type="InterPro" id="IPR035500">
    <property type="entry name" value="NHR-like_dom_sf"/>
</dbReference>
<keyword evidence="4 11" id="KW-0863">Zinc-finger</keyword>
<evidence type="ECO:0000256" key="9">
    <source>
        <dbReference type="ARBA" id="ARBA00023170"/>
    </source>
</evidence>
<dbReference type="PRINTS" id="PR00047">
    <property type="entry name" value="STROIDFINGER"/>
</dbReference>
<comment type="similarity">
    <text evidence="2 11">Belongs to the nuclear hormone receptor family.</text>
</comment>
<dbReference type="EMBL" id="JAUCMV010000003">
    <property type="protein sequence ID" value="KAK0412129.1"/>
    <property type="molecule type" value="Genomic_DNA"/>
</dbReference>
<dbReference type="CDD" id="cd06960">
    <property type="entry name" value="NR_DBD_HNF4A"/>
    <property type="match status" value="1"/>
</dbReference>
<comment type="caution">
    <text evidence="14">The sequence shown here is derived from an EMBL/GenBank/DDBJ whole genome shotgun (WGS) entry which is preliminary data.</text>
</comment>
<keyword evidence="10 11" id="KW-0539">Nucleus</keyword>
<evidence type="ECO:0000256" key="3">
    <source>
        <dbReference type="ARBA" id="ARBA00022723"/>
    </source>
</evidence>
<dbReference type="PANTHER" id="PTHR45680">
    <property type="entry name" value="NUCLEAR HORMONE RECEPTOR FAMILY"/>
    <property type="match status" value="1"/>
</dbReference>
<dbReference type="GO" id="GO:0000978">
    <property type="term" value="F:RNA polymerase II cis-regulatory region sequence-specific DNA binding"/>
    <property type="evidence" value="ECO:0007669"/>
    <property type="project" value="InterPro"/>
</dbReference>
<feature type="domain" description="NR LBD" evidence="13">
    <location>
        <begin position="165"/>
        <end position="417"/>
    </location>
</feature>
<accession>A0AA39LWQ9</accession>
<dbReference type="InterPro" id="IPR051152">
    <property type="entry name" value="C.elegans_Orphan_NR"/>
</dbReference>
<dbReference type="PANTHER" id="PTHR45680:SF23">
    <property type="entry name" value="NUCLEAR HORMONE RECEPTOR FAMILY"/>
    <property type="match status" value="1"/>
</dbReference>
<dbReference type="SUPFAM" id="SSF48508">
    <property type="entry name" value="Nuclear receptor ligand-binding domain"/>
    <property type="match status" value="1"/>
</dbReference>
<dbReference type="InterPro" id="IPR000536">
    <property type="entry name" value="Nucl_hrmn_rcpt_lig-bd"/>
</dbReference>
<dbReference type="Proteomes" id="UP001175271">
    <property type="component" value="Unassembled WGS sequence"/>
</dbReference>
<feature type="domain" description="Nuclear receptor" evidence="12">
    <location>
        <begin position="14"/>
        <end position="90"/>
    </location>
</feature>
<dbReference type="PROSITE" id="PS51843">
    <property type="entry name" value="NR_LBD"/>
    <property type="match status" value="1"/>
</dbReference>
<dbReference type="SUPFAM" id="SSF57716">
    <property type="entry name" value="Glucocorticoid receptor-like (DNA-binding domain)"/>
    <property type="match status" value="1"/>
</dbReference>
<evidence type="ECO:0000256" key="11">
    <source>
        <dbReference type="RuleBase" id="RU004334"/>
    </source>
</evidence>
<evidence type="ECO:0000256" key="4">
    <source>
        <dbReference type="ARBA" id="ARBA00022771"/>
    </source>
</evidence>
<proteinExistence type="inferred from homology"/>
<keyword evidence="15" id="KW-1185">Reference proteome</keyword>
<dbReference type="PROSITE" id="PS51030">
    <property type="entry name" value="NUCLEAR_REC_DBD_2"/>
    <property type="match status" value="1"/>
</dbReference>
<evidence type="ECO:0000259" key="12">
    <source>
        <dbReference type="PROSITE" id="PS51030"/>
    </source>
</evidence>
<dbReference type="Gene3D" id="3.30.50.10">
    <property type="entry name" value="Erythroid Transcription Factor GATA-1, subunit A"/>
    <property type="match status" value="1"/>
</dbReference>
<evidence type="ECO:0000256" key="8">
    <source>
        <dbReference type="ARBA" id="ARBA00023163"/>
    </source>
</evidence>
<comment type="subcellular location">
    <subcellularLocation>
        <location evidence="1 11">Nucleus</location>
    </subcellularLocation>
</comment>
<evidence type="ECO:0000256" key="2">
    <source>
        <dbReference type="ARBA" id="ARBA00005993"/>
    </source>
</evidence>
<sequence length="418" mass="48856">MSSSPPALRLGDCEKLCQVCGADAHGIHFQVISCRACAAFFRRSAECAHRYKCRSDTFECDVSKNAPYNCRLCRYKRCTEVGMTIEGLKLKGRDEISLPMEVDSSPCTSEMTPPPQSYVDIDGEQIPIEDLPVVQVEGHEMKYDVEGQMETIMKILDQPCWPLSVRETPMQSLLRGYHSMFPHGPRKARVQHELNFQIYLYFMRKQMQTLAKWAMECREFALLPLQDKRKMYCHFWNYVFAFERVARTIQSIKEDNPGPIYLVTDTIAVDIINVEFFMTGWQDEGRTWHREFMNHFRAVNELIVTNFIVPTKLLNLTVFETVYMCLYSIWNVKKLADLSPETYKIADRILDEASSELHYYYINELRTTNYVSRLSKLFKLLSGLESIYRFRKEENIRADLKKLWKSNIDDSEFNASIL</sequence>
<dbReference type="SMART" id="SM00399">
    <property type="entry name" value="ZnF_C4"/>
    <property type="match status" value="1"/>
</dbReference>
<evidence type="ECO:0008006" key="16">
    <source>
        <dbReference type="Google" id="ProtNLM"/>
    </source>
</evidence>
<keyword evidence="6 11" id="KW-0805">Transcription regulation</keyword>
<keyword evidence="7 11" id="KW-0238">DNA-binding</keyword>
<organism evidence="14 15">
    <name type="scientific">Steinernema hermaphroditum</name>
    <dbReference type="NCBI Taxonomy" id="289476"/>
    <lineage>
        <taxon>Eukaryota</taxon>
        <taxon>Metazoa</taxon>
        <taxon>Ecdysozoa</taxon>
        <taxon>Nematoda</taxon>
        <taxon>Chromadorea</taxon>
        <taxon>Rhabditida</taxon>
        <taxon>Tylenchina</taxon>
        <taxon>Panagrolaimomorpha</taxon>
        <taxon>Strongyloidoidea</taxon>
        <taxon>Steinernematidae</taxon>
        <taxon>Steinernema</taxon>
    </lineage>
</organism>
<keyword evidence="8 11" id="KW-0804">Transcription</keyword>
<dbReference type="GO" id="GO:0005634">
    <property type="term" value="C:nucleus"/>
    <property type="evidence" value="ECO:0007669"/>
    <property type="project" value="UniProtKB-SubCell"/>
</dbReference>
<dbReference type="PROSITE" id="PS00031">
    <property type="entry name" value="NUCLEAR_REC_DBD_1"/>
    <property type="match status" value="1"/>
</dbReference>
<keyword evidence="5 11" id="KW-0862">Zinc</keyword>
<dbReference type="AlphaFoldDB" id="A0AA39LWQ9"/>
<dbReference type="Pfam" id="PF00105">
    <property type="entry name" value="zf-C4"/>
    <property type="match status" value="1"/>
</dbReference>
<dbReference type="Gene3D" id="1.10.565.10">
    <property type="entry name" value="Retinoid X Receptor"/>
    <property type="match status" value="1"/>
</dbReference>
<reference evidence="14" key="1">
    <citation type="submission" date="2023-06" db="EMBL/GenBank/DDBJ databases">
        <title>Genomic analysis of the entomopathogenic nematode Steinernema hermaphroditum.</title>
        <authorList>
            <person name="Schwarz E.M."/>
            <person name="Heppert J.K."/>
            <person name="Baniya A."/>
            <person name="Schwartz H.T."/>
            <person name="Tan C.-H."/>
            <person name="Antoshechkin I."/>
            <person name="Sternberg P.W."/>
            <person name="Goodrich-Blair H."/>
            <person name="Dillman A.R."/>
        </authorList>
    </citation>
    <scope>NUCLEOTIDE SEQUENCE</scope>
    <source>
        <strain evidence="14">PS9179</strain>
        <tissue evidence="14">Whole animal</tissue>
    </source>
</reference>
<evidence type="ECO:0000256" key="5">
    <source>
        <dbReference type="ARBA" id="ARBA00022833"/>
    </source>
</evidence>
<dbReference type="InterPro" id="IPR001628">
    <property type="entry name" value="Znf_hrmn_rcpt"/>
</dbReference>
<dbReference type="Pfam" id="PF00104">
    <property type="entry name" value="Hormone_recep"/>
    <property type="match status" value="1"/>
</dbReference>
<evidence type="ECO:0000256" key="1">
    <source>
        <dbReference type="ARBA" id="ARBA00004123"/>
    </source>
</evidence>
<dbReference type="GO" id="GO:0008270">
    <property type="term" value="F:zinc ion binding"/>
    <property type="evidence" value="ECO:0007669"/>
    <property type="project" value="UniProtKB-KW"/>
</dbReference>
<evidence type="ECO:0000313" key="14">
    <source>
        <dbReference type="EMBL" id="KAK0412129.1"/>
    </source>
</evidence>
<evidence type="ECO:0000256" key="7">
    <source>
        <dbReference type="ARBA" id="ARBA00023125"/>
    </source>
</evidence>
<keyword evidence="3 11" id="KW-0479">Metal-binding</keyword>
<evidence type="ECO:0000259" key="13">
    <source>
        <dbReference type="PROSITE" id="PS51843"/>
    </source>
</evidence>
<evidence type="ECO:0000256" key="6">
    <source>
        <dbReference type="ARBA" id="ARBA00023015"/>
    </source>
</evidence>
<protein>
    <recommendedName>
        <fullName evidence="16">Nuclear receptor domain-containing protein</fullName>
    </recommendedName>
</protein>
<dbReference type="SMART" id="SM00430">
    <property type="entry name" value="HOLI"/>
    <property type="match status" value="1"/>
</dbReference>
<evidence type="ECO:0000313" key="15">
    <source>
        <dbReference type="Proteomes" id="UP001175271"/>
    </source>
</evidence>
<dbReference type="InterPro" id="IPR049636">
    <property type="entry name" value="HNF4-like_DBD"/>
</dbReference>
<dbReference type="InterPro" id="IPR013088">
    <property type="entry name" value="Znf_NHR/GATA"/>
</dbReference>